<evidence type="ECO:0000256" key="1">
    <source>
        <dbReference type="SAM" id="MobiDB-lite"/>
    </source>
</evidence>
<accession>A0ABR4NXH5</accession>
<dbReference type="InterPro" id="IPR036865">
    <property type="entry name" value="CRAL-TRIO_dom_sf"/>
</dbReference>
<dbReference type="InterPro" id="IPR052432">
    <property type="entry name" value="PITP/CRAL-TRIO"/>
</dbReference>
<comment type="caution">
    <text evidence="3">The sequence shown here is derived from an EMBL/GenBank/DDBJ whole genome shotgun (WGS) entry which is preliminary data.</text>
</comment>
<keyword evidence="4" id="KW-1185">Reference proteome</keyword>
<gene>
    <name evidence="3" type="ORF">RNJ44_03477</name>
</gene>
<dbReference type="EMBL" id="JBEVYD010000004">
    <property type="protein sequence ID" value="KAL3233437.1"/>
    <property type="molecule type" value="Genomic_DNA"/>
</dbReference>
<dbReference type="InterPro" id="IPR036273">
    <property type="entry name" value="CRAL/TRIO_N_dom_sf"/>
</dbReference>
<evidence type="ECO:0000313" key="3">
    <source>
        <dbReference type="EMBL" id="KAL3233437.1"/>
    </source>
</evidence>
<dbReference type="PANTHER" id="PTHR46590">
    <property type="entry name" value="PHOSPHATIDYLINOSITOL TRANSFER PROTEIN CSR1-RELATED"/>
    <property type="match status" value="1"/>
</dbReference>
<proteinExistence type="predicted"/>
<dbReference type="SUPFAM" id="SSF52087">
    <property type="entry name" value="CRAL/TRIO domain"/>
    <property type="match status" value="1"/>
</dbReference>
<dbReference type="SMART" id="SM00516">
    <property type="entry name" value="SEC14"/>
    <property type="match status" value="1"/>
</dbReference>
<feature type="domain" description="CRAL-TRIO" evidence="2">
    <location>
        <begin position="214"/>
        <end position="366"/>
    </location>
</feature>
<protein>
    <submittedName>
        <fullName evidence="3">Phosphatidylinositol transfer protein CSR1</fullName>
    </submittedName>
</protein>
<dbReference type="SUPFAM" id="SSF46938">
    <property type="entry name" value="CRAL/TRIO N-terminal domain"/>
    <property type="match status" value="1"/>
</dbReference>
<name>A0ABR4NXH5_9SACH</name>
<feature type="region of interest" description="Disordered" evidence="1">
    <location>
        <begin position="77"/>
        <end position="106"/>
    </location>
</feature>
<dbReference type="InterPro" id="IPR011074">
    <property type="entry name" value="CRAL/TRIO_N_dom"/>
</dbReference>
<dbReference type="PANTHER" id="PTHR46590:SF1">
    <property type="entry name" value="PHOSPHATIDYLINOSITOL TRANSFER PROTEIN CSR1"/>
    <property type="match status" value="1"/>
</dbReference>
<dbReference type="PROSITE" id="PS50191">
    <property type="entry name" value="CRAL_TRIO"/>
    <property type="match status" value="1"/>
</dbReference>
<dbReference type="Pfam" id="PF00650">
    <property type="entry name" value="CRAL_TRIO"/>
    <property type="match status" value="1"/>
</dbReference>
<reference evidence="3 4" key="1">
    <citation type="submission" date="2024-05" db="EMBL/GenBank/DDBJ databases">
        <title>Long read based assembly of the Candida bracarensis genome reveals expanded adhesin content.</title>
        <authorList>
            <person name="Marcet-Houben M."/>
            <person name="Ksiezopolska E."/>
            <person name="Gabaldon T."/>
        </authorList>
    </citation>
    <scope>NUCLEOTIDE SEQUENCE [LARGE SCALE GENOMIC DNA]</scope>
    <source>
        <strain evidence="3 4">CBM6</strain>
    </source>
</reference>
<organism evidence="3 4">
    <name type="scientific">Nakaseomyces bracarensis</name>
    <dbReference type="NCBI Taxonomy" id="273131"/>
    <lineage>
        <taxon>Eukaryota</taxon>
        <taxon>Fungi</taxon>
        <taxon>Dikarya</taxon>
        <taxon>Ascomycota</taxon>
        <taxon>Saccharomycotina</taxon>
        <taxon>Saccharomycetes</taxon>
        <taxon>Saccharomycetales</taxon>
        <taxon>Saccharomycetaceae</taxon>
        <taxon>Nakaseomyces</taxon>
    </lineage>
</organism>
<evidence type="ECO:0000259" key="2">
    <source>
        <dbReference type="PROSITE" id="PS50191"/>
    </source>
</evidence>
<dbReference type="Proteomes" id="UP001623330">
    <property type="component" value="Unassembled WGS sequence"/>
</dbReference>
<dbReference type="Gene3D" id="3.40.525.10">
    <property type="entry name" value="CRAL-TRIO lipid binding domain"/>
    <property type="match status" value="1"/>
</dbReference>
<sequence>MTTDTESMRSKSKDEKWKSSIAPLEREVVVPPDQEHSLKQIWVYLLHLWNIPVDGSIVFKDIRHQEISELASGVSNLSASDKGKKKSSFWGRKSASSTEVNVNPKDESEHGIHHARHSATPYVKGNVHPEFKMMELEPESSYKEFWESLRIEPPDAILVRFLKARKWHMDKTLHMLAKDINWRCTNDFDINGIINGGEVAMVKNDVKGVVKNIELQKAIIAGKDLEGRPIILVRPKVHYSSDQTEEELEKYALLVIEQSKLFLKPPHLKQAGILFDLTGFSLSNMDYTPVKFLITCFEAHYPESLGHLFIHKAPWIFSPIWNIVKNWLDPVVASKIMFTKNVDELSKYMAKDQIPEYLGGTLKLNLDKYDMPDGSKDELLKDTATRDKLLVEREELIQEFLKRTAEWIETDPADKEKHDLVRNKRAQLSEKIDNNYIALDPYIRSRSAYDIRGELKV</sequence>
<dbReference type="Pfam" id="PF03765">
    <property type="entry name" value="CRAL_TRIO_N"/>
    <property type="match status" value="1"/>
</dbReference>
<dbReference type="SMART" id="SM01100">
    <property type="entry name" value="CRAL_TRIO_N"/>
    <property type="match status" value="1"/>
</dbReference>
<dbReference type="InterPro" id="IPR001251">
    <property type="entry name" value="CRAL-TRIO_dom"/>
</dbReference>
<dbReference type="CDD" id="cd00170">
    <property type="entry name" value="SEC14"/>
    <property type="match status" value="1"/>
</dbReference>
<evidence type="ECO:0000313" key="4">
    <source>
        <dbReference type="Proteomes" id="UP001623330"/>
    </source>
</evidence>